<dbReference type="HAMAP" id="MF_01398">
    <property type="entry name" value="ATP_synth_b_bprime"/>
    <property type="match status" value="1"/>
</dbReference>
<dbReference type="Pfam" id="PF00430">
    <property type="entry name" value="ATP-synt_B"/>
    <property type="match status" value="1"/>
</dbReference>
<comment type="caution">
    <text evidence="15">The sequence shown here is derived from an EMBL/GenBank/DDBJ whole genome shotgun (WGS) entry which is preliminary data.</text>
</comment>
<dbReference type="PROSITE" id="PS51257">
    <property type="entry name" value="PROKAR_LIPOPROTEIN"/>
    <property type="match status" value="1"/>
</dbReference>
<comment type="subunit">
    <text evidence="12">F-type ATPases have 2 components, F(1) - the catalytic core - and F(0) - the membrane proton channel. F(1) has five subunits: alpha(3), beta(3), gamma(1), delta(1), epsilon(1). F(0) has three main subunits: a(1), b(2) and c(10-14). The alpha and beta chains form an alternating ring which encloses part of the gamma chain. F(1) is attached to F(0) by a central stalk formed by the gamma and epsilon chains, while a peripheral stalk is formed by the delta and b chains.</text>
</comment>
<gene>
    <name evidence="12" type="primary">atpF</name>
    <name evidence="15" type="ORF">OF365_02570</name>
</gene>
<evidence type="ECO:0000256" key="8">
    <source>
        <dbReference type="ARBA" id="ARBA00023136"/>
    </source>
</evidence>
<keyword evidence="8 12" id="KW-0472">Membrane</keyword>
<evidence type="ECO:0000256" key="11">
    <source>
        <dbReference type="ARBA" id="ARBA00037847"/>
    </source>
</evidence>
<evidence type="ECO:0000256" key="14">
    <source>
        <dbReference type="SAM" id="Coils"/>
    </source>
</evidence>
<feature type="coiled-coil region" evidence="14">
    <location>
        <begin position="76"/>
        <end position="173"/>
    </location>
</feature>
<keyword evidence="7 12" id="KW-0406">Ion transport</keyword>
<feature type="transmembrane region" description="Helical" evidence="12">
    <location>
        <begin position="48"/>
        <end position="72"/>
    </location>
</feature>
<evidence type="ECO:0000313" key="15">
    <source>
        <dbReference type="EMBL" id="MCV3754248.1"/>
    </source>
</evidence>
<comment type="function">
    <text evidence="10 12">F(1)F(0) ATP synthase produces ATP from ADP in the presence of a proton or sodium gradient. F-type ATPases consist of two structural domains, F(1) containing the extramembraneous catalytic core and F(0) containing the membrane proton channel, linked together by a central stalk and a peripheral stalk. During catalysis, ATP synthesis in the catalytic domain of F(1) is coupled via a rotary mechanism of the central stalk subunits to proton translocation.</text>
</comment>
<dbReference type="CDD" id="cd06503">
    <property type="entry name" value="ATP-synt_Fo_b"/>
    <property type="match status" value="1"/>
</dbReference>
<dbReference type="PANTHER" id="PTHR33445">
    <property type="entry name" value="ATP SYNTHASE SUBUNIT B', CHLOROPLASTIC"/>
    <property type="match status" value="1"/>
</dbReference>
<accession>A0ABT3BQS7</accession>
<reference evidence="15 16" key="1">
    <citation type="journal article" date="2020" name="Int. J. Syst. Evol. Microbiol.">
        <title>Ureaplasma miroungigenitalium sp. nov. isolated from northern elephant seals (Mirounga angustirostris) and Ureaplasma zalophigenitalium sp. nov. isolated from California sea lions (Zalophus californianus).</title>
        <authorList>
            <person name="Volokhov D.V."/>
            <person name="Gulland F.M."/>
            <person name="Gao Y."/>
            <person name="Chizhikov V.E."/>
        </authorList>
    </citation>
    <scope>NUCLEOTIDE SEQUENCE [LARGE SCALE GENOMIC DNA]</scope>
    <source>
        <strain evidence="15 16">CSL7644-GEN</strain>
    </source>
</reference>
<evidence type="ECO:0000256" key="7">
    <source>
        <dbReference type="ARBA" id="ARBA00023065"/>
    </source>
</evidence>
<comment type="function">
    <text evidence="12">Component of the F(0) channel, it forms part of the peripheral stalk, linking F(1) to F(0).</text>
</comment>
<dbReference type="EMBL" id="JAOXHJ010000006">
    <property type="protein sequence ID" value="MCV3754248.1"/>
    <property type="molecule type" value="Genomic_DNA"/>
</dbReference>
<keyword evidence="6 12" id="KW-1133">Transmembrane helix</keyword>
<evidence type="ECO:0000256" key="2">
    <source>
        <dbReference type="ARBA" id="ARBA00022448"/>
    </source>
</evidence>
<evidence type="ECO:0000256" key="9">
    <source>
        <dbReference type="ARBA" id="ARBA00023310"/>
    </source>
</evidence>
<keyword evidence="16" id="KW-1185">Reference proteome</keyword>
<protein>
    <recommendedName>
        <fullName evidence="12">ATP synthase subunit b</fullName>
    </recommendedName>
    <alternativeName>
        <fullName evidence="12">ATP synthase F(0) sector subunit b</fullName>
    </alternativeName>
    <alternativeName>
        <fullName evidence="12">ATPase subunit I</fullName>
    </alternativeName>
    <alternativeName>
        <fullName evidence="12">F-type ATPase subunit b</fullName>
        <shortName evidence="12">F-ATPase subunit b</shortName>
    </alternativeName>
</protein>
<organism evidence="15 16">
    <name type="scientific">Ureaplasma zalophigenitalium</name>
    <dbReference type="NCBI Taxonomy" id="907723"/>
    <lineage>
        <taxon>Bacteria</taxon>
        <taxon>Bacillati</taxon>
        <taxon>Mycoplasmatota</taxon>
        <taxon>Mycoplasmoidales</taxon>
        <taxon>Mycoplasmoidaceae</taxon>
        <taxon>Ureaplasma</taxon>
    </lineage>
</organism>
<keyword evidence="4 12" id="KW-0812">Transmembrane</keyword>
<keyword evidence="14" id="KW-0175">Coiled coil</keyword>
<evidence type="ECO:0000256" key="1">
    <source>
        <dbReference type="ARBA" id="ARBA00005513"/>
    </source>
</evidence>
<comment type="subcellular location">
    <subcellularLocation>
        <location evidence="12">Cell membrane</location>
        <topology evidence="12">Single-pass membrane protein</topology>
    </subcellularLocation>
    <subcellularLocation>
        <location evidence="11">Endomembrane system</location>
        <topology evidence="11">Single-pass membrane protein</topology>
    </subcellularLocation>
</comment>
<sequence length="207" mass="23293">MKNKLNKKGLIASLSVVALAAFFVPLLASCSGDIPELQPTEIINTLFPNLWVFVAQVGAMLVVFSIILWLVWKPTNKMLDKRRAFMANEIKEAEETRKEALVYLESAKQQKLEAQTEAVKIVTDAKAETMSYRENLEREAREAADKIVATARANAENERLNMLNVMKQEAKEAAYVAAEALMKKELSRADNDKLVDEFIKDLEESSK</sequence>
<evidence type="ECO:0000256" key="6">
    <source>
        <dbReference type="ARBA" id="ARBA00022989"/>
    </source>
</evidence>
<comment type="similarity">
    <text evidence="1 12 13">Belongs to the ATPase B chain family.</text>
</comment>
<keyword evidence="3 12" id="KW-0138">CF(0)</keyword>
<dbReference type="PANTHER" id="PTHR33445:SF1">
    <property type="entry name" value="ATP SYNTHASE SUBUNIT B"/>
    <property type="match status" value="1"/>
</dbReference>
<name>A0ABT3BQS7_9BACT</name>
<dbReference type="Proteomes" id="UP001207252">
    <property type="component" value="Unassembled WGS sequence"/>
</dbReference>
<keyword evidence="9 12" id="KW-0066">ATP synthesis</keyword>
<evidence type="ECO:0000256" key="3">
    <source>
        <dbReference type="ARBA" id="ARBA00022547"/>
    </source>
</evidence>
<keyword evidence="5 12" id="KW-0375">Hydrogen ion transport</keyword>
<keyword evidence="12" id="KW-1003">Cell membrane</keyword>
<keyword evidence="2 12" id="KW-0813">Transport</keyword>
<proteinExistence type="inferred from homology"/>
<evidence type="ECO:0000313" key="16">
    <source>
        <dbReference type="Proteomes" id="UP001207252"/>
    </source>
</evidence>
<dbReference type="InterPro" id="IPR002146">
    <property type="entry name" value="ATP_synth_b/b'su_bac/chlpt"/>
</dbReference>
<evidence type="ECO:0000256" key="10">
    <source>
        <dbReference type="ARBA" id="ARBA00025198"/>
    </source>
</evidence>
<evidence type="ECO:0000256" key="13">
    <source>
        <dbReference type="RuleBase" id="RU003848"/>
    </source>
</evidence>
<evidence type="ECO:0000256" key="4">
    <source>
        <dbReference type="ARBA" id="ARBA00022692"/>
    </source>
</evidence>
<dbReference type="RefSeq" id="WP_263818050.1">
    <property type="nucleotide sequence ID" value="NZ_JAOXHJ010000006.1"/>
</dbReference>
<evidence type="ECO:0000256" key="12">
    <source>
        <dbReference type="HAMAP-Rule" id="MF_01398"/>
    </source>
</evidence>
<dbReference type="InterPro" id="IPR050059">
    <property type="entry name" value="ATP_synthase_B_chain"/>
</dbReference>
<evidence type="ECO:0000256" key="5">
    <source>
        <dbReference type="ARBA" id="ARBA00022781"/>
    </source>
</evidence>